<keyword evidence="1" id="KW-0175">Coiled coil</keyword>
<gene>
    <name evidence="2" type="ORF">FKY71_10870</name>
</gene>
<name>A0A540VQG3_9GAMM</name>
<evidence type="ECO:0000256" key="1">
    <source>
        <dbReference type="SAM" id="Coils"/>
    </source>
</evidence>
<sequence>MSTATRRAYVVERRMSGDTWQEAADATAERYGREHLPSGWDRRYAYNDFMRELKRRQEESAESAEQLRDLQQLRLEKLMGGLWSAAVRGDEKAVDRALGIMKRQAKLFGLDEPERFEQTVSMLNTEAYEALRSAVMDALEPYPEARAAVADALTETPVP</sequence>
<reference evidence="2 3" key="1">
    <citation type="submission" date="2019-06" db="EMBL/GenBank/DDBJ databases">
        <title>Metagenome assembled Genome of Spiribacter salinus SL48-SHIP from the microbial mat of Salt Lake 48 (Novosibirsk region, Russia).</title>
        <authorList>
            <person name="Shipova A."/>
            <person name="Rozanov A.S."/>
            <person name="Bryanskaya A.V."/>
            <person name="Peltek S.E."/>
        </authorList>
    </citation>
    <scope>NUCLEOTIDE SEQUENCE [LARGE SCALE GENOMIC DNA]</scope>
    <source>
        <strain evidence="2">SL48-SHIP-2</strain>
    </source>
</reference>
<evidence type="ECO:0000313" key="3">
    <source>
        <dbReference type="Proteomes" id="UP000315400"/>
    </source>
</evidence>
<protein>
    <submittedName>
        <fullName evidence="2">Uncharacterized protein</fullName>
    </submittedName>
</protein>
<accession>A0A540VQG3</accession>
<dbReference type="EMBL" id="VIFK01000103">
    <property type="protein sequence ID" value="TQE99000.1"/>
    <property type="molecule type" value="Genomic_DNA"/>
</dbReference>
<dbReference type="Proteomes" id="UP000315400">
    <property type="component" value="Unassembled WGS sequence"/>
</dbReference>
<organism evidence="2 3">
    <name type="scientific">Spiribacter salinus</name>
    <dbReference type="NCBI Taxonomy" id="1335746"/>
    <lineage>
        <taxon>Bacteria</taxon>
        <taxon>Pseudomonadati</taxon>
        <taxon>Pseudomonadota</taxon>
        <taxon>Gammaproteobacteria</taxon>
        <taxon>Chromatiales</taxon>
        <taxon>Ectothiorhodospiraceae</taxon>
        <taxon>Spiribacter</taxon>
    </lineage>
</organism>
<feature type="coiled-coil region" evidence="1">
    <location>
        <begin position="47"/>
        <end position="76"/>
    </location>
</feature>
<comment type="caution">
    <text evidence="2">The sequence shown here is derived from an EMBL/GenBank/DDBJ whole genome shotgun (WGS) entry which is preliminary data.</text>
</comment>
<evidence type="ECO:0000313" key="2">
    <source>
        <dbReference type="EMBL" id="TQE99000.1"/>
    </source>
</evidence>
<proteinExistence type="predicted"/>
<dbReference type="AlphaFoldDB" id="A0A540VQG3"/>